<dbReference type="FunFam" id="1.20.1420.30:FF:000024">
    <property type="entry name" value="Calcium/proton exchanger, variant"/>
    <property type="match status" value="1"/>
</dbReference>
<evidence type="ECO:0000256" key="4">
    <source>
        <dbReference type="ARBA" id="ARBA00022692"/>
    </source>
</evidence>
<dbReference type="InterPro" id="IPR004713">
    <property type="entry name" value="CaH_exchang"/>
</dbReference>
<feature type="transmembrane region" description="Helical" evidence="9">
    <location>
        <begin position="195"/>
        <end position="213"/>
    </location>
</feature>
<feature type="transmembrane region" description="Helical" evidence="9">
    <location>
        <begin position="454"/>
        <end position="481"/>
    </location>
</feature>
<reference evidence="11 12" key="1">
    <citation type="journal article" date="2015" name="Fungal Genet. Biol.">
        <title>Evolution of novel wood decay mechanisms in Agaricales revealed by the genome sequences of Fistulina hepatica and Cylindrobasidium torrendii.</title>
        <authorList>
            <person name="Floudas D."/>
            <person name="Held B.W."/>
            <person name="Riley R."/>
            <person name="Nagy L.G."/>
            <person name="Koehler G."/>
            <person name="Ransdell A.S."/>
            <person name="Younus H."/>
            <person name="Chow J."/>
            <person name="Chiniquy J."/>
            <person name="Lipzen A."/>
            <person name="Tritt A."/>
            <person name="Sun H."/>
            <person name="Haridas S."/>
            <person name="LaButti K."/>
            <person name="Ohm R.A."/>
            <person name="Kues U."/>
            <person name="Blanchette R.A."/>
            <person name="Grigoriev I.V."/>
            <person name="Minto R.E."/>
            <person name="Hibbett D.S."/>
        </authorList>
    </citation>
    <scope>NUCLEOTIDE SEQUENCE [LARGE SCALE GENOMIC DNA]</scope>
    <source>
        <strain evidence="11 12">FP15055 ss-10</strain>
    </source>
</reference>
<feature type="transmembrane region" description="Helical" evidence="9">
    <location>
        <begin position="67"/>
        <end position="85"/>
    </location>
</feature>
<evidence type="ECO:0000256" key="5">
    <source>
        <dbReference type="ARBA" id="ARBA00022989"/>
    </source>
</evidence>
<protein>
    <submittedName>
        <fullName evidence="11">Calcium/proton exchanger</fullName>
    </submittedName>
</protein>
<dbReference type="Pfam" id="PF01699">
    <property type="entry name" value="Na_Ca_ex"/>
    <property type="match status" value="2"/>
</dbReference>
<accession>A0A0D7BMR2</accession>
<keyword evidence="12" id="KW-1185">Reference proteome</keyword>
<comment type="subcellular location">
    <subcellularLocation>
        <location evidence="1">Endomembrane system</location>
        <topology evidence="1">Multi-pass membrane protein</topology>
    </subcellularLocation>
</comment>
<dbReference type="GO" id="GO:0015369">
    <property type="term" value="F:calcium:proton antiporter activity"/>
    <property type="evidence" value="ECO:0007669"/>
    <property type="project" value="UniProtKB-ARBA"/>
</dbReference>
<keyword evidence="7 9" id="KW-0472">Membrane</keyword>
<dbReference type="Gene3D" id="1.20.1420.30">
    <property type="entry name" value="NCX, central ion-binding region"/>
    <property type="match status" value="2"/>
</dbReference>
<feature type="domain" description="Sodium/calcium exchanger membrane region" evidence="10">
    <location>
        <begin position="92"/>
        <end position="249"/>
    </location>
</feature>
<evidence type="ECO:0000259" key="10">
    <source>
        <dbReference type="Pfam" id="PF01699"/>
    </source>
</evidence>
<keyword evidence="5 9" id="KW-1133">Transmembrane helix</keyword>
<dbReference type="GO" id="GO:0012505">
    <property type="term" value="C:endomembrane system"/>
    <property type="evidence" value="ECO:0007669"/>
    <property type="project" value="UniProtKB-SubCell"/>
</dbReference>
<dbReference type="PANTHER" id="PTHR31503:SF20">
    <property type="entry name" value="CA(2+)_H(+) EXCHANGER, PUTATIVE (EUROFUNG)-RELATED"/>
    <property type="match status" value="1"/>
</dbReference>
<evidence type="ECO:0000256" key="2">
    <source>
        <dbReference type="ARBA" id="ARBA00008170"/>
    </source>
</evidence>
<name>A0A0D7BMR2_9AGAR</name>
<feature type="transmembrane region" description="Helical" evidence="9">
    <location>
        <begin position="487"/>
        <end position="508"/>
    </location>
</feature>
<dbReference type="PANTHER" id="PTHR31503">
    <property type="entry name" value="VACUOLAR CALCIUM ION TRANSPORTER"/>
    <property type="match status" value="1"/>
</dbReference>
<evidence type="ECO:0000256" key="8">
    <source>
        <dbReference type="SAM" id="MobiDB-lite"/>
    </source>
</evidence>
<comment type="similarity">
    <text evidence="2">Belongs to the Ca(2+):cation antiporter (CaCA) (TC 2.A.19) family.</text>
</comment>
<keyword evidence="6" id="KW-0406">Ion transport</keyword>
<gene>
    <name evidence="11" type="ORF">CYLTODRAFT_391457</name>
</gene>
<feature type="domain" description="Sodium/calcium exchanger membrane region" evidence="10">
    <location>
        <begin position="391"/>
        <end position="533"/>
    </location>
</feature>
<keyword evidence="4 9" id="KW-0812">Transmembrane</keyword>
<organism evidence="11 12">
    <name type="scientific">Cylindrobasidium torrendii FP15055 ss-10</name>
    <dbReference type="NCBI Taxonomy" id="1314674"/>
    <lineage>
        <taxon>Eukaryota</taxon>
        <taxon>Fungi</taxon>
        <taxon>Dikarya</taxon>
        <taxon>Basidiomycota</taxon>
        <taxon>Agaricomycotina</taxon>
        <taxon>Agaricomycetes</taxon>
        <taxon>Agaricomycetidae</taxon>
        <taxon>Agaricales</taxon>
        <taxon>Marasmiineae</taxon>
        <taxon>Physalacriaceae</taxon>
        <taxon>Cylindrobasidium</taxon>
    </lineage>
</organism>
<evidence type="ECO:0000313" key="12">
    <source>
        <dbReference type="Proteomes" id="UP000054007"/>
    </source>
</evidence>
<feature type="transmembrane region" description="Helical" evidence="9">
    <location>
        <begin position="515"/>
        <end position="535"/>
    </location>
</feature>
<feature type="transmembrane region" description="Helical" evidence="9">
    <location>
        <begin position="387"/>
        <end position="405"/>
    </location>
</feature>
<feature type="transmembrane region" description="Helical" evidence="9">
    <location>
        <begin position="425"/>
        <end position="447"/>
    </location>
</feature>
<evidence type="ECO:0000313" key="11">
    <source>
        <dbReference type="EMBL" id="KIY70881.1"/>
    </source>
</evidence>
<evidence type="ECO:0000256" key="7">
    <source>
        <dbReference type="ARBA" id="ARBA00023136"/>
    </source>
</evidence>
<dbReference type="InterPro" id="IPR044880">
    <property type="entry name" value="NCX_ion-bd_dom_sf"/>
</dbReference>
<dbReference type="OrthoDB" id="1699231at2759"/>
<evidence type="ECO:0000256" key="6">
    <source>
        <dbReference type="ARBA" id="ARBA00023065"/>
    </source>
</evidence>
<dbReference type="GO" id="GO:0000329">
    <property type="term" value="C:fungal-type vacuole membrane"/>
    <property type="evidence" value="ECO:0007669"/>
    <property type="project" value="TreeGrafter"/>
</dbReference>
<dbReference type="STRING" id="1314674.A0A0D7BMR2"/>
<evidence type="ECO:0000256" key="9">
    <source>
        <dbReference type="SAM" id="Phobius"/>
    </source>
</evidence>
<dbReference type="Proteomes" id="UP000054007">
    <property type="component" value="Unassembled WGS sequence"/>
</dbReference>
<feature type="transmembrane region" description="Helical" evidence="9">
    <location>
        <begin position="122"/>
        <end position="145"/>
    </location>
</feature>
<feature type="transmembrane region" description="Helical" evidence="9">
    <location>
        <begin position="91"/>
        <end position="110"/>
    </location>
</feature>
<dbReference type="GO" id="GO:0006874">
    <property type="term" value="P:intracellular calcium ion homeostasis"/>
    <property type="evidence" value="ECO:0007669"/>
    <property type="project" value="TreeGrafter"/>
</dbReference>
<dbReference type="EMBL" id="KN880462">
    <property type="protein sequence ID" value="KIY70881.1"/>
    <property type="molecule type" value="Genomic_DNA"/>
</dbReference>
<feature type="region of interest" description="Disordered" evidence="8">
    <location>
        <begin position="261"/>
        <end position="292"/>
    </location>
</feature>
<keyword evidence="3" id="KW-0813">Transport</keyword>
<feature type="transmembrane region" description="Helical" evidence="9">
    <location>
        <begin position="233"/>
        <end position="250"/>
    </location>
</feature>
<proteinExistence type="inferred from homology"/>
<dbReference type="InterPro" id="IPR004837">
    <property type="entry name" value="NaCa_Exmemb"/>
</dbReference>
<sequence>MEDNHHDRSDMTSTLRTASLAPTALPTKVVRPPPFSRRLTRSLFIRDANTRGPAPNFRASIKSAATYSWINVLLVFNPIAWALHYTHQVDGAIFAVSLLGIVPLAGLLGHGTETIALYTGDALGGLINASLGNATEFIIAILLLVKCEIRVVQASLLGGLLSNLLLVTGMAFLVGGIRFSEQEFQQSAAQLNTSLLTLAVIALVLPTVFAFAYDQSNGEDKERDIVLEMSRGSAIILIVIYLSYMVFQLYSHSHLYNPENDVLRDTPRMSRTSTHSSRSSRRSARSCSPVRRSGQMIAAPALSPVRPMPLPQRPSIHPCGPLAFGSAAQLGLGARLRLATPLRVPQDAESAPFEKRFQRPTVRDELDVASLNEHDNILEKETPKMNLTTAISMLVGTTALTYLTAEALTDSLEGIGESGAVSKEWLGLILLAIVGNAAEHVTAVFVAYRNKVDLALAVSVGSCIQIALFVIPLLVLIGWIIGKPLSLLFDPLEVVTLFLSVLLVRFATEDGRTHYMSGILLFGSYVLIAFSFWYYPHEGTTTGNLFAEC</sequence>
<feature type="transmembrane region" description="Helical" evidence="9">
    <location>
        <begin position="151"/>
        <end position="174"/>
    </location>
</feature>
<evidence type="ECO:0000256" key="1">
    <source>
        <dbReference type="ARBA" id="ARBA00004127"/>
    </source>
</evidence>
<evidence type="ECO:0000256" key="3">
    <source>
        <dbReference type="ARBA" id="ARBA00022448"/>
    </source>
</evidence>
<dbReference type="AlphaFoldDB" id="A0A0D7BMR2"/>